<dbReference type="OrthoDB" id="959738at2"/>
<dbReference type="Proteomes" id="UP000323994">
    <property type="component" value="Unassembled WGS sequence"/>
</dbReference>
<protein>
    <submittedName>
        <fullName evidence="1">Uncharacterized protein</fullName>
    </submittedName>
</protein>
<dbReference type="RefSeq" id="WP_139013739.1">
    <property type="nucleotide sequence ID" value="NZ_VBSN01000059.1"/>
</dbReference>
<sequence length="101" mass="12168">MIHEKIFNLKTGRSVKVIIHDVKQTEISELNIDVLIKEPNEPEFRRPIHHSHPQYWKLRRLDREHASKLQILYSGIKKKHIKSAINEFYAANNWNSYMHRN</sequence>
<dbReference type="EMBL" id="VBSN01000059">
    <property type="protein sequence ID" value="KAA6436980.1"/>
    <property type="molecule type" value="Genomic_DNA"/>
</dbReference>
<keyword evidence="2" id="KW-1185">Reference proteome</keyword>
<proteinExistence type="predicted"/>
<reference evidence="1 2" key="1">
    <citation type="submission" date="2019-05" db="EMBL/GenBank/DDBJ databases">
        <authorList>
            <person name="Qu J.-H."/>
        </authorList>
    </citation>
    <scope>NUCLEOTIDE SEQUENCE [LARGE SCALE GENOMIC DNA]</scope>
    <source>
        <strain evidence="1 2">NS28</strain>
    </source>
</reference>
<comment type="caution">
    <text evidence="1">The sequence shown here is derived from an EMBL/GenBank/DDBJ whole genome shotgun (WGS) entry which is preliminary data.</text>
</comment>
<organism evidence="1 2">
    <name type="scientific">Dyadobacter flavalbus</name>
    <dbReference type="NCBI Taxonomy" id="2579942"/>
    <lineage>
        <taxon>Bacteria</taxon>
        <taxon>Pseudomonadati</taxon>
        <taxon>Bacteroidota</taxon>
        <taxon>Cytophagia</taxon>
        <taxon>Cytophagales</taxon>
        <taxon>Spirosomataceae</taxon>
        <taxon>Dyadobacter</taxon>
    </lineage>
</organism>
<evidence type="ECO:0000313" key="2">
    <source>
        <dbReference type="Proteomes" id="UP000323994"/>
    </source>
</evidence>
<accession>A0A5M8QPN0</accession>
<dbReference type="AlphaFoldDB" id="A0A5M8QPN0"/>
<gene>
    <name evidence="1" type="ORF">FEM33_19860</name>
</gene>
<name>A0A5M8QPN0_9BACT</name>
<evidence type="ECO:0000313" key="1">
    <source>
        <dbReference type="EMBL" id="KAA6436980.1"/>
    </source>
</evidence>